<protein>
    <submittedName>
        <fullName evidence="1">HlyD family secretion protein</fullName>
    </submittedName>
</protein>
<dbReference type="GO" id="GO:1990281">
    <property type="term" value="C:efflux pump complex"/>
    <property type="evidence" value="ECO:0007669"/>
    <property type="project" value="TreeGrafter"/>
</dbReference>
<dbReference type="PANTHER" id="PTHR30469">
    <property type="entry name" value="MULTIDRUG RESISTANCE PROTEIN MDTA"/>
    <property type="match status" value="1"/>
</dbReference>
<dbReference type="Gene3D" id="2.40.50.100">
    <property type="match status" value="1"/>
</dbReference>
<dbReference type="AlphaFoldDB" id="A0A401UFE5"/>
<dbReference type="Gene3D" id="2.40.30.170">
    <property type="match status" value="1"/>
</dbReference>
<dbReference type="GO" id="GO:0015562">
    <property type="term" value="F:efflux transmembrane transporter activity"/>
    <property type="evidence" value="ECO:0007669"/>
    <property type="project" value="TreeGrafter"/>
</dbReference>
<comment type="caution">
    <text evidence="1">The sequence shown here is derived from an EMBL/GenBank/DDBJ whole genome shotgun (WGS) entry which is preliminary data.</text>
</comment>
<reference evidence="1 2" key="1">
    <citation type="submission" date="2018-11" db="EMBL/GenBank/DDBJ databases">
        <title>Chryseotalea sanarue gen. nov., sp., nov., a member of the family Cytophagaceae, isolated from a brackish lake in Hamamatsu Japan.</title>
        <authorList>
            <person name="Maejima Y."/>
            <person name="Iino T."/>
            <person name="Muraguchi Y."/>
            <person name="Fukuda K."/>
            <person name="Ohkuma M."/>
            <person name="Moriuchi R."/>
            <person name="Dohra H."/>
            <person name="Kimbara K."/>
            <person name="Shintani M."/>
        </authorList>
    </citation>
    <scope>NUCLEOTIDE SEQUENCE [LARGE SCALE GENOMIC DNA]</scope>
    <source>
        <strain evidence="1 2">Ys</strain>
    </source>
</reference>
<keyword evidence="2" id="KW-1185">Reference proteome</keyword>
<dbReference type="Gene3D" id="1.10.287.470">
    <property type="entry name" value="Helix hairpin bin"/>
    <property type="match status" value="1"/>
</dbReference>
<dbReference type="EMBL" id="BHXQ01000008">
    <property type="protein sequence ID" value="GCC53639.1"/>
    <property type="molecule type" value="Genomic_DNA"/>
</dbReference>
<gene>
    <name evidence="1" type="ORF">SanaruYs_38840</name>
</gene>
<dbReference type="Proteomes" id="UP000288227">
    <property type="component" value="Unassembled WGS sequence"/>
</dbReference>
<evidence type="ECO:0000313" key="2">
    <source>
        <dbReference type="Proteomes" id="UP000288227"/>
    </source>
</evidence>
<sequence length="399" mass="44726">MQARTFVSKSILKPVRTLIYRFGNKIPRNFLENAWSLLVALLAILLSLLLGSCQSGDTYVKPETKPLLEAVYASGFLKASDEYAVLAEGEGRIQEKLLNDGALLKKGDAIYILSADQPDARYQIARQNFELAKKNAAPDSPILAELHFSLNSLSTKKKFDSINFVRFQNLMNQNATTRVEYDRVKLTYENSINEYNAAKNRFNKTKSDLTLAFENARQQLLIAGDDSGRQVVRSLMDGRLLSTKKEVGEVVRRGEQLALIGKSDSYYLQLSVDEQDIRKLQFGQKVLFKADAFTDSVFEGVVSKIYTLVDTRQQSLRVDVNIPTTFPASFSGLAVEANIIVREKKDALVLPKNLVQGDSVWIEREGKPMKIQITKGIETMDEVEILNGLDSSSRVLIVK</sequence>
<dbReference type="SUPFAM" id="SSF111369">
    <property type="entry name" value="HlyD-like secretion proteins"/>
    <property type="match status" value="1"/>
</dbReference>
<proteinExistence type="predicted"/>
<accession>A0A401UFE5</accession>
<dbReference type="PANTHER" id="PTHR30469:SF33">
    <property type="entry name" value="SLR1207 PROTEIN"/>
    <property type="match status" value="1"/>
</dbReference>
<name>A0A401UFE5_9BACT</name>
<organism evidence="1 2">
    <name type="scientific">Chryseotalea sanaruensis</name>
    <dbReference type="NCBI Taxonomy" id="2482724"/>
    <lineage>
        <taxon>Bacteria</taxon>
        <taxon>Pseudomonadati</taxon>
        <taxon>Bacteroidota</taxon>
        <taxon>Cytophagia</taxon>
        <taxon>Cytophagales</taxon>
        <taxon>Chryseotaleaceae</taxon>
        <taxon>Chryseotalea</taxon>
    </lineage>
</organism>
<evidence type="ECO:0000313" key="1">
    <source>
        <dbReference type="EMBL" id="GCC53639.1"/>
    </source>
</evidence>
<dbReference type="Gene3D" id="2.40.420.20">
    <property type="match status" value="1"/>
</dbReference>